<organism evidence="4 5">
    <name type="scientific">Polarella glacialis</name>
    <name type="common">Dinoflagellate</name>
    <dbReference type="NCBI Taxonomy" id="89957"/>
    <lineage>
        <taxon>Eukaryota</taxon>
        <taxon>Sar</taxon>
        <taxon>Alveolata</taxon>
        <taxon>Dinophyceae</taxon>
        <taxon>Suessiales</taxon>
        <taxon>Suessiaceae</taxon>
        <taxon>Polarella</taxon>
    </lineage>
</organism>
<dbReference type="EMBL" id="CAJNNV010025123">
    <property type="protein sequence ID" value="CAE8612476.1"/>
    <property type="molecule type" value="Genomic_DNA"/>
</dbReference>
<dbReference type="Proteomes" id="UP000654075">
    <property type="component" value="Unassembled WGS sequence"/>
</dbReference>
<dbReference type="GO" id="GO:0005737">
    <property type="term" value="C:cytoplasm"/>
    <property type="evidence" value="ECO:0007669"/>
    <property type="project" value="TreeGrafter"/>
</dbReference>
<dbReference type="GO" id="GO:0006139">
    <property type="term" value="P:nucleobase-containing compound metabolic process"/>
    <property type="evidence" value="ECO:0007669"/>
    <property type="project" value="InterPro"/>
</dbReference>
<dbReference type="Pfam" id="PF01612">
    <property type="entry name" value="DNA_pol_A_exo1"/>
    <property type="match status" value="1"/>
</dbReference>
<dbReference type="GO" id="GO:0005634">
    <property type="term" value="C:nucleus"/>
    <property type="evidence" value="ECO:0007669"/>
    <property type="project" value="TreeGrafter"/>
</dbReference>
<dbReference type="PANTHER" id="PTHR13620">
    <property type="entry name" value="3-5 EXONUCLEASE"/>
    <property type="match status" value="1"/>
</dbReference>
<sequence length="599" mass="64510">MSFFATEELSSALRLRLAKAKEVHDTIASGSISCSEIERHVENPSSKVFFSVPASVQICLTGDTARCEEEIAALLGDAAPTGLVLGLDTEWESGDGLAPGPTVALLQLASNRRCLVVRLRQLTSPPTALMNLLLDANVVKCGVSIAQDARLLENQFGLAVRGAVDLRQLALRQGVCESYQGVGLSWLCEHLLGGPLDKDLRRSAWGGPLTAEQLAYAAADAYAGVRIFETIMLRSMEANLEVLVNVKDWCGDGLLDIKGSCRPERLGASGTSEAGMALHSKVNSSRDSNGGATAMKRSVLLEESWRLLSAEGVYLYSVGKRKVRWLLNKALADVQSEVPPVACLRPLAPDTHGPCNRHLKVTAEDCCGGCGEPEDIVRHSIVPRAFSALMPAGIMEAGKVLLCKRCYKAASAASFEHRQTLLEASGLSTLSLNAQYDPWLREVRNCAIALLQPRLPTGLREPSLEVLRRYLGCGSEGPSEADVSILTKLDTRIAGTGGRSTQDRALAAYFGLGTQDGCGSFVAGWIKVFTEAVEPVHLPANWEESWYLDITDAERVWPNFAVLATPTDLIGTDEGQAAELKCNMLAATTSRSAMRRFAR</sequence>
<dbReference type="PANTHER" id="PTHR13620:SF104">
    <property type="entry name" value="EXONUCLEASE 3'-5' DOMAIN-CONTAINING PROTEIN 2"/>
    <property type="match status" value="1"/>
</dbReference>
<dbReference type="OMA" id="CAHGERV"/>
<evidence type="ECO:0000313" key="5">
    <source>
        <dbReference type="Proteomes" id="UP000654075"/>
    </source>
</evidence>
<dbReference type="GO" id="GO:0003676">
    <property type="term" value="F:nucleic acid binding"/>
    <property type="evidence" value="ECO:0007669"/>
    <property type="project" value="InterPro"/>
</dbReference>
<dbReference type="Gene3D" id="3.30.420.10">
    <property type="entry name" value="Ribonuclease H-like superfamily/Ribonuclease H"/>
    <property type="match status" value="1"/>
</dbReference>
<gene>
    <name evidence="4" type="ORF">PGLA1383_LOCUS30276</name>
</gene>
<keyword evidence="2" id="KW-0378">Hydrolase</keyword>
<reference evidence="4" key="1">
    <citation type="submission" date="2021-02" db="EMBL/GenBank/DDBJ databases">
        <authorList>
            <person name="Dougan E. K."/>
            <person name="Rhodes N."/>
            <person name="Thang M."/>
            <person name="Chan C."/>
        </authorList>
    </citation>
    <scope>NUCLEOTIDE SEQUENCE</scope>
</reference>
<dbReference type="SMART" id="SM00474">
    <property type="entry name" value="35EXOc"/>
    <property type="match status" value="1"/>
</dbReference>
<name>A0A813FFN6_POLGL</name>
<comment type="caution">
    <text evidence="4">The sequence shown here is derived from an EMBL/GenBank/DDBJ whole genome shotgun (WGS) entry which is preliminary data.</text>
</comment>
<dbReference type="AlphaFoldDB" id="A0A813FFN6"/>
<protein>
    <recommendedName>
        <fullName evidence="3">3'-5' exonuclease domain-containing protein</fullName>
    </recommendedName>
</protein>
<keyword evidence="1" id="KW-0540">Nuclease</keyword>
<evidence type="ECO:0000256" key="2">
    <source>
        <dbReference type="ARBA" id="ARBA00022801"/>
    </source>
</evidence>
<dbReference type="InterPro" id="IPR002562">
    <property type="entry name" value="3'-5'_exonuclease_dom"/>
</dbReference>
<proteinExistence type="predicted"/>
<dbReference type="GO" id="GO:0008408">
    <property type="term" value="F:3'-5' exonuclease activity"/>
    <property type="evidence" value="ECO:0007669"/>
    <property type="project" value="InterPro"/>
</dbReference>
<dbReference type="InterPro" id="IPR051132">
    <property type="entry name" value="3-5_Exonuclease_domain"/>
</dbReference>
<evidence type="ECO:0000313" key="4">
    <source>
        <dbReference type="EMBL" id="CAE8612476.1"/>
    </source>
</evidence>
<accession>A0A813FFN6</accession>
<keyword evidence="5" id="KW-1185">Reference proteome</keyword>
<dbReference type="InterPro" id="IPR012337">
    <property type="entry name" value="RNaseH-like_sf"/>
</dbReference>
<feature type="domain" description="3'-5' exonuclease" evidence="3">
    <location>
        <begin position="59"/>
        <end position="236"/>
    </location>
</feature>
<dbReference type="InterPro" id="IPR036397">
    <property type="entry name" value="RNaseH_sf"/>
</dbReference>
<dbReference type="OrthoDB" id="1920326at2759"/>
<dbReference type="CDD" id="cd06141">
    <property type="entry name" value="WRN_exo"/>
    <property type="match status" value="1"/>
</dbReference>
<dbReference type="SUPFAM" id="SSF53098">
    <property type="entry name" value="Ribonuclease H-like"/>
    <property type="match status" value="1"/>
</dbReference>
<evidence type="ECO:0000259" key="3">
    <source>
        <dbReference type="SMART" id="SM00474"/>
    </source>
</evidence>
<evidence type="ECO:0000256" key="1">
    <source>
        <dbReference type="ARBA" id="ARBA00022722"/>
    </source>
</evidence>